<evidence type="ECO:0000256" key="1">
    <source>
        <dbReference type="SAM" id="MobiDB-lite"/>
    </source>
</evidence>
<dbReference type="Proteomes" id="UP000029981">
    <property type="component" value="Chromosome 1"/>
</dbReference>
<feature type="compositionally biased region" description="Basic and acidic residues" evidence="1">
    <location>
        <begin position="18"/>
        <end position="32"/>
    </location>
</feature>
<reference evidence="2 3" key="3">
    <citation type="journal article" date="2010" name="BMC Genomics">
        <title>Transcriptome sequencing and comparative analysis of cucumber flowers with different sex types.</title>
        <authorList>
            <person name="Guo S."/>
            <person name="Zheng Y."/>
            <person name="Joung J.G."/>
            <person name="Liu S."/>
            <person name="Zhang Z."/>
            <person name="Crasta O.R."/>
            <person name="Sobral B.W."/>
            <person name="Xu Y."/>
            <person name="Huang S."/>
            <person name="Fei Z."/>
        </authorList>
    </citation>
    <scope>NUCLEOTIDE SEQUENCE [LARGE SCALE GENOMIC DNA]</scope>
    <source>
        <strain evidence="3">cv. 9930</strain>
    </source>
</reference>
<evidence type="ECO:0000313" key="2">
    <source>
        <dbReference type="EMBL" id="KGN65143.1"/>
    </source>
</evidence>
<accession>A0A0A0LTN6</accession>
<dbReference type="AlphaFoldDB" id="A0A0A0LTN6"/>
<keyword evidence="3" id="KW-1185">Reference proteome</keyword>
<organism evidence="2 3">
    <name type="scientific">Cucumis sativus</name>
    <name type="common">Cucumber</name>
    <dbReference type="NCBI Taxonomy" id="3659"/>
    <lineage>
        <taxon>Eukaryota</taxon>
        <taxon>Viridiplantae</taxon>
        <taxon>Streptophyta</taxon>
        <taxon>Embryophyta</taxon>
        <taxon>Tracheophyta</taxon>
        <taxon>Spermatophyta</taxon>
        <taxon>Magnoliopsida</taxon>
        <taxon>eudicotyledons</taxon>
        <taxon>Gunneridae</taxon>
        <taxon>Pentapetalae</taxon>
        <taxon>rosids</taxon>
        <taxon>fabids</taxon>
        <taxon>Cucurbitales</taxon>
        <taxon>Cucurbitaceae</taxon>
        <taxon>Benincaseae</taxon>
        <taxon>Cucumis</taxon>
    </lineage>
</organism>
<dbReference type="EMBL" id="CM002922">
    <property type="protein sequence ID" value="KGN65143.1"/>
    <property type="molecule type" value="Genomic_DNA"/>
</dbReference>
<dbReference type="Gramene" id="KGN65143">
    <property type="protein sequence ID" value="KGN65143"/>
    <property type="gene ID" value="Csa_1G240600"/>
</dbReference>
<sequence length="59" mass="6768">MVREEGLSSESGEGVGEGDWRMEREKIDQRRDNATKEDRFFYKRTMDALKGIGKSGSQL</sequence>
<reference evidence="2 3" key="2">
    <citation type="journal article" date="2009" name="PLoS ONE">
        <title>An integrated genetic and cytogenetic map of the cucumber genome.</title>
        <authorList>
            <person name="Ren Y."/>
            <person name="Zhang Z."/>
            <person name="Liu J."/>
            <person name="Staub J.E."/>
            <person name="Han Y."/>
            <person name="Cheng Z."/>
            <person name="Li X."/>
            <person name="Lu J."/>
            <person name="Miao H."/>
            <person name="Kang H."/>
            <person name="Xie B."/>
            <person name="Gu X."/>
            <person name="Wang X."/>
            <person name="Du Y."/>
            <person name="Jin W."/>
            <person name="Huang S."/>
        </authorList>
    </citation>
    <scope>NUCLEOTIDE SEQUENCE [LARGE SCALE GENOMIC DNA]</scope>
    <source>
        <strain evidence="3">cv. 9930</strain>
    </source>
</reference>
<reference evidence="2 3" key="1">
    <citation type="journal article" date="2009" name="Nat. Genet.">
        <title>The genome of the cucumber, Cucumis sativus L.</title>
        <authorList>
            <person name="Huang S."/>
            <person name="Li R."/>
            <person name="Zhang Z."/>
            <person name="Li L."/>
            <person name="Gu X."/>
            <person name="Fan W."/>
            <person name="Lucas W.J."/>
            <person name="Wang X."/>
            <person name="Xie B."/>
            <person name="Ni P."/>
            <person name="Ren Y."/>
            <person name="Zhu H."/>
            <person name="Li J."/>
            <person name="Lin K."/>
            <person name="Jin W."/>
            <person name="Fei Z."/>
            <person name="Li G."/>
            <person name="Staub J."/>
            <person name="Kilian A."/>
            <person name="van der Vossen E.A."/>
            <person name="Wu Y."/>
            <person name="Guo J."/>
            <person name="He J."/>
            <person name="Jia Z."/>
            <person name="Ren Y."/>
            <person name="Tian G."/>
            <person name="Lu Y."/>
            <person name="Ruan J."/>
            <person name="Qian W."/>
            <person name="Wang M."/>
            <person name="Huang Q."/>
            <person name="Li B."/>
            <person name="Xuan Z."/>
            <person name="Cao J."/>
            <person name="Asan"/>
            <person name="Wu Z."/>
            <person name="Zhang J."/>
            <person name="Cai Q."/>
            <person name="Bai Y."/>
            <person name="Zhao B."/>
            <person name="Han Y."/>
            <person name="Li Y."/>
            <person name="Li X."/>
            <person name="Wang S."/>
            <person name="Shi Q."/>
            <person name="Liu S."/>
            <person name="Cho W.K."/>
            <person name="Kim J.Y."/>
            <person name="Xu Y."/>
            <person name="Heller-Uszynska K."/>
            <person name="Miao H."/>
            <person name="Cheng Z."/>
            <person name="Zhang S."/>
            <person name="Wu J."/>
            <person name="Yang Y."/>
            <person name="Kang H."/>
            <person name="Li M."/>
            <person name="Liang H."/>
            <person name="Ren X."/>
            <person name="Shi Z."/>
            <person name="Wen M."/>
            <person name="Jian M."/>
            <person name="Yang H."/>
            <person name="Zhang G."/>
            <person name="Yang Z."/>
            <person name="Chen R."/>
            <person name="Liu S."/>
            <person name="Li J."/>
            <person name="Ma L."/>
            <person name="Liu H."/>
            <person name="Zhou Y."/>
            <person name="Zhao J."/>
            <person name="Fang X."/>
            <person name="Li G."/>
            <person name="Fang L."/>
            <person name="Li Y."/>
            <person name="Liu D."/>
            <person name="Zheng H."/>
            <person name="Zhang Y."/>
            <person name="Qin N."/>
            <person name="Li Z."/>
            <person name="Yang G."/>
            <person name="Yang S."/>
            <person name="Bolund L."/>
            <person name="Kristiansen K."/>
            <person name="Zheng H."/>
            <person name="Li S."/>
            <person name="Zhang X."/>
            <person name="Yang H."/>
            <person name="Wang J."/>
            <person name="Sun R."/>
            <person name="Zhang B."/>
            <person name="Jiang S."/>
            <person name="Wang J."/>
            <person name="Du Y."/>
            <person name="Li S."/>
        </authorList>
    </citation>
    <scope>NUCLEOTIDE SEQUENCE [LARGE SCALE GENOMIC DNA]</scope>
    <source>
        <strain evidence="3">cv. 9930</strain>
    </source>
</reference>
<name>A0A0A0LTN6_CUCSA</name>
<proteinExistence type="predicted"/>
<protein>
    <submittedName>
        <fullName evidence="2">Uncharacterized protein</fullName>
    </submittedName>
</protein>
<reference evidence="2 3" key="4">
    <citation type="journal article" date="2011" name="BMC Genomics">
        <title>RNA-Seq improves annotation of protein-coding genes in the cucumber genome.</title>
        <authorList>
            <person name="Li Z."/>
            <person name="Zhang Z."/>
            <person name="Yan P."/>
            <person name="Huang S."/>
            <person name="Fei Z."/>
            <person name="Lin K."/>
        </authorList>
    </citation>
    <scope>NUCLEOTIDE SEQUENCE [LARGE SCALE GENOMIC DNA]</scope>
    <source>
        <strain evidence="3">cv. 9930</strain>
    </source>
</reference>
<gene>
    <name evidence="2" type="ORF">Csa_1G240600</name>
</gene>
<evidence type="ECO:0000313" key="3">
    <source>
        <dbReference type="Proteomes" id="UP000029981"/>
    </source>
</evidence>
<feature type="region of interest" description="Disordered" evidence="1">
    <location>
        <begin position="1"/>
        <end position="32"/>
    </location>
</feature>